<accession>A0A1A8WBS2</accession>
<gene>
    <name evidence="2" type="ORF">POVCU2_0061470</name>
</gene>
<keyword evidence="1" id="KW-0472">Membrane</keyword>
<dbReference type="AlphaFoldDB" id="A0A1A8WBS2"/>
<reference evidence="3" key="1">
    <citation type="submission" date="2016-05" db="EMBL/GenBank/DDBJ databases">
        <authorList>
            <person name="Naeem Raeece"/>
        </authorList>
    </citation>
    <scope>NUCLEOTIDE SEQUENCE [LARGE SCALE GENOMIC DNA]</scope>
</reference>
<sequence>MATVISVNDFPSTKFKSIWNDGICYDEVNSIITQKKRLTDAYSWVMSFKKNFKDNLENHQVEIKKHELEKRCRDLYYIIYDILYQLKNLINYNDHTYNTIKETIKSYIDSACISLRFPNCLSSINKEVDYEHSDIQDKKYIDDLCEDIKYIHSNIIHINSSSHCKEIKDHILGRNSSAQAKLISGKYSDILNHYKFSSFDELNGIIKEIRCNSDENTEQSALTRDSQETSQLSDEHVPMVVIFSLLGILPVCFFLYKFTPVGTWLKTQIGKKIKLDNNLDAETDNEILDETSGYARNNLYDDKYNILYNTSENA</sequence>
<evidence type="ECO:0000313" key="2">
    <source>
        <dbReference type="EMBL" id="SBS90462.1"/>
    </source>
</evidence>
<feature type="transmembrane region" description="Helical" evidence="1">
    <location>
        <begin position="236"/>
        <end position="256"/>
    </location>
</feature>
<protein>
    <submittedName>
        <fullName evidence="2">PIR Superfamily Protein</fullName>
    </submittedName>
</protein>
<dbReference type="EMBL" id="FLQU01000938">
    <property type="protein sequence ID" value="SBS90462.1"/>
    <property type="molecule type" value="Genomic_DNA"/>
</dbReference>
<name>A0A1A8WBS2_PLAOA</name>
<proteinExistence type="predicted"/>
<dbReference type="Proteomes" id="UP000078560">
    <property type="component" value="Unassembled WGS sequence"/>
</dbReference>
<dbReference type="Pfam" id="PF05795">
    <property type="entry name" value="Plasmodium_Vir"/>
    <property type="match status" value="1"/>
</dbReference>
<keyword evidence="1" id="KW-1133">Transmembrane helix</keyword>
<dbReference type="InterPro" id="IPR008780">
    <property type="entry name" value="Plasmodium_Vir"/>
</dbReference>
<keyword evidence="1" id="KW-0812">Transmembrane</keyword>
<organism evidence="2 3">
    <name type="scientific">Plasmodium ovale curtisi</name>
    <dbReference type="NCBI Taxonomy" id="864141"/>
    <lineage>
        <taxon>Eukaryota</taxon>
        <taxon>Sar</taxon>
        <taxon>Alveolata</taxon>
        <taxon>Apicomplexa</taxon>
        <taxon>Aconoidasida</taxon>
        <taxon>Haemosporida</taxon>
        <taxon>Plasmodiidae</taxon>
        <taxon>Plasmodium</taxon>
        <taxon>Plasmodium (Plasmodium)</taxon>
    </lineage>
</organism>
<evidence type="ECO:0000256" key="1">
    <source>
        <dbReference type="SAM" id="Phobius"/>
    </source>
</evidence>
<evidence type="ECO:0000313" key="3">
    <source>
        <dbReference type="Proteomes" id="UP000078560"/>
    </source>
</evidence>